<organism evidence="1 2">
    <name type="scientific">Ilex paraguariensis</name>
    <name type="common">yerba mate</name>
    <dbReference type="NCBI Taxonomy" id="185542"/>
    <lineage>
        <taxon>Eukaryota</taxon>
        <taxon>Viridiplantae</taxon>
        <taxon>Streptophyta</taxon>
        <taxon>Embryophyta</taxon>
        <taxon>Tracheophyta</taxon>
        <taxon>Spermatophyta</taxon>
        <taxon>Magnoliopsida</taxon>
        <taxon>eudicotyledons</taxon>
        <taxon>Gunneridae</taxon>
        <taxon>Pentapetalae</taxon>
        <taxon>asterids</taxon>
        <taxon>campanulids</taxon>
        <taxon>Aquifoliales</taxon>
        <taxon>Aquifoliaceae</taxon>
        <taxon>Ilex</taxon>
    </lineage>
</organism>
<name>A0ABC8T019_9AQUA</name>
<protein>
    <submittedName>
        <fullName evidence="1">Uncharacterized protein</fullName>
    </submittedName>
</protein>
<evidence type="ECO:0000313" key="2">
    <source>
        <dbReference type="Proteomes" id="UP001642360"/>
    </source>
</evidence>
<comment type="caution">
    <text evidence="1">The sequence shown here is derived from an EMBL/GenBank/DDBJ whole genome shotgun (WGS) entry which is preliminary data.</text>
</comment>
<sequence>MVDQCLIYKKKKKKDGRKKDKIDSSKVVTKMDWNNKKDGGDAKNIDNYQQKKGQFNSSCFLCGEPHRKREQLSTLVAENIMDD</sequence>
<evidence type="ECO:0000313" key="1">
    <source>
        <dbReference type="EMBL" id="CAK9160764.1"/>
    </source>
</evidence>
<keyword evidence="2" id="KW-1185">Reference proteome</keyword>
<dbReference type="AlphaFoldDB" id="A0ABC8T019"/>
<reference evidence="1 2" key="1">
    <citation type="submission" date="2024-02" db="EMBL/GenBank/DDBJ databases">
        <authorList>
            <person name="Vignale AGUSTIN F."/>
            <person name="Sosa J E."/>
            <person name="Modenutti C."/>
        </authorList>
    </citation>
    <scope>NUCLEOTIDE SEQUENCE [LARGE SCALE GENOMIC DNA]</scope>
</reference>
<proteinExistence type="predicted"/>
<feature type="non-terminal residue" evidence="1">
    <location>
        <position position="83"/>
    </location>
</feature>
<dbReference type="Proteomes" id="UP001642360">
    <property type="component" value="Unassembled WGS sequence"/>
</dbReference>
<dbReference type="EMBL" id="CAUOFW020003577">
    <property type="protein sequence ID" value="CAK9160764.1"/>
    <property type="molecule type" value="Genomic_DNA"/>
</dbReference>
<accession>A0ABC8T019</accession>
<gene>
    <name evidence="1" type="ORF">ILEXP_LOCUS29545</name>
</gene>